<keyword evidence="6" id="KW-1185">Reference proteome</keyword>
<dbReference type="GO" id="GO:0005739">
    <property type="term" value="C:mitochondrion"/>
    <property type="evidence" value="ECO:0007669"/>
    <property type="project" value="TreeGrafter"/>
</dbReference>
<sequence length="324" mass="36186">MPNCQKCSAAPAVVRHQFTSELLCSTCFTNQFELEVHDHIQKYNLIPKGSEVVIGVSGGKDSSVLLTVLHTIVNQYPDIYQNVILRMCAVDEGIAGYRKESLDVVYELQKQFGLELKVVAFKDRFERSLDELMTTLHKDPEDVSLACSYCGLLRRNCLSHGAQLFSKEALIATGHNADDQAETVLLNLIRGDYQKLKRSGDQIVDLGVGNPKIKPMSYQSQKQIVLYAHHKKVKYFSTECPYAVGAQRGVARRYIQGASTKDKRVVLKIQDCITDLKRGEGRGPEMNICVECGAALVGSVCQCCQIKQAENEIQLRKVLKTKKV</sequence>
<dbReference type="PANTHER" id="PTHR11807">
    <property type="entry name" value="ATPASES OF THE PP SUPERFAMILY-RELATED"/>
    <property type="match status" value="1"/>
</dbReference>
<reference evidence="4" key="1">
    <citation type="submission" date="2023-06" db="EMBL/GenBank/DDBJ databases">
        <authorList>
            <person name="Kurt Z."/>
        </authorList>
    </citation>
    <scope>NUCLEOTIDE SEQUENCE</scope>
</reference>
<feature type="binding site" evidence="2">
    <location>
        <position position="174"/>
    </location>
    <ligand>
        <name>ATP</name>
        <dbReference type="ChEBI" id="CHEBI:30616"/>
    </ligand>
</feature>
<evidence type="ECO:0000313" key="6">
    <source>
        <dbReference type="Proteomes" id="UP001642409"/>
    </source>
</evidence>
<dbReference type="GO" id="GO:0002143">
    <property type="term" value="P:tRNA wobble position uridine thiolation"/>
    <property type="evidence" value="ECO:0007669"/>
    <property type="project" value="TreeGrafter"/>
</dbReference>
<dbReference type="Gene3D" id="3.40.50.620">
    <property type="entry name" value="HUPs"/>
    <property type="match status" value="1"/>
</dbReference>
<dbReference type="PANTHER" id="PTHR11807:SF12">
    <property type="entry name" value="CYTOPLASMIC TRNA 2-THIOLATION PROTEIN 1"/>
    <property type="match status" value="1"/>
</dbReference>
<feature type="binding site" evidence="2">
    <location>
        <position position="61"/>
    </location>
    <ligand>
        <name>ATP</name>
        <dbReference type="ChEBI" id="CHEBI:30616"/>
    </ligand>
</feature>
<dbReference type="InterPro" id="IPR014729">
    <property type="entry name" value="Rossmann-like_a/b/a_fold"/>
</dbReference>
<dbReference type="GO" id="GO:0002144">
    <property type="term" value="C:cytosolic tRNA wobble base thiouridylase complex"/>
    <property type="evidence" value="ECO:0007669"/>
    <property type="project" value="TreeGrafter"/>
</dbReference>
<dbReference type="GO" id="GO:0000049">
    <property type="term" value="F:tRNA binding"/>
    <property type="evidence" value="ECO:0007669"/>
    <property type="project" value="TreeGrafter"/>
</dbReference>
<dbReference type="InterPro" id="IPR011063">
    <property type="entry name" value="TilS/TtcA_N"/>
</dbReference>
<dbReference type="SUPFAM" id="SSF52402">
    <property type="entry name" value="Adenine nucleotide alpha hydrolases-like"/>
    <property type="match status" value="1"/>
</dbReference>
<keyword evidence="2" id="KW-0547">Nucleotide-binding</keyword>
<gene>
    <name evidence="4" type="ORF">HINF_LOCUS22101</name>
    <name evidence="5" type="ORF">HINF_LOCUS63773</name>
</gene>
<keyword evidence="1" id="KW-0808">Transferase</keyword>
<dbReference type="PIRSF" id="PIRSF004976">
    <property type="entry name" value="ATPase_YdaO"/>
    <property type="match status" value="1"/>
</dbReference>
<evidence type="ECO:0000313" key="4">
    <source>
        <dbReference type="EMBL" id="CAI9934456.1"/>
    </source>
</evidence>
<dbReference type="Pfam" id="PF01171">
    <property type="entry name" value="ATP_bind_3"/>
    <property type="match status" value="1"/>
</dbReference>
<comment type="caution">
    <text evidence="4">The sequence shown here is derived from an EMBL/GenBank/DDBJ whole genome shotgun (WGS) entry which is preliminary data.</text>
</comment>
<feature type="binding site" evidence="2">
    <location>
        <begin position="55"/>
        <end position="57"/>
    </location>
    <ligand>
        <name>ATP</name>
        <dbReference type="ChEBI" id="CHEBI:30616"/>
    </ligand>
</feature>
<feature type="binding site" evidence="2">
    <location>
        <position position="90"/>
    </location>
    <ligand>
        <name>ATP</name>
        <dbReference type="ChEBI" id="CHEBI:30616"/>
    </ligand>
</feature>
<dbReference type="EMBL" id="CAXDID020000402">
    <property type="protein sequence ID" value="CAL6087701.1"/>
    <property type="molecule type" value="Genomic_DNA"/>
</dbReference>
<dbReference type="Proteomes" id="UP001642409">
    <property type="component" value="Unassembled WGS sequence"/>
</dbReference>
<evidence type="ECO:0000259" key="3">
    <source>
        <dbReference type="Pfam" id="PF01171"/>
    </source>
</evidence>
<evidence type="ECO:0000256" key="2">
    <source>
        <dbReference type="PIRSR" id="PIRSR004976-51"/>
    </source>
</evidence>
<dbReference type="InterPro" id="IPR035107">
    <property type="entry name" value="tRNA_thiolation_TtcA_Ctu1"/>
</dbReference>
<dbReference type="AlphaFoldDB" id="A0AA86P951"/>
<protein>
    <submittedName>
        <fullName evidence="4">Cytoplasmic tRNA 2-thiolation protein</fullName>
    </submittedName>
    <submittedName>
        <fullName evidence="5">Cytoplasmic_tRNA 2-thiolation protein</fullName>
    </submittedName>
</protein>
<keyword evidence="2" id="KW-0067">ATP-binding</keyword>
<evidence type="ECO:0000256" key="1">
    <source>
        <dbReference type="ARBA" id="ARBA00022679"/>
    </source>
</evidence>
<dbReference type="EMBL" id="CATOUU010000569">
    <property type="protein sequence ID" value="CAI9934456.1"/>
    <property type="molecule type" value="Genomic_DNA"/>
</dbReference>
<feature type="binding site" evidence="2">
    <location>
        <position position="179"/>
    </location>
    <ligand>
        <name>ATP</name>
        <dbReference type="ChEBI" id="CHEBI:30616"/>
    </ligand>
</feature>
<dbReference type="GO" id="GO:0005524">
    <property type="term" value="F:ATP binding"/>
    <property type="evidence" value="ECO:0007669"/>
    <property type="project" value="UniProtKB-KW"/>
</dbReference>
<organism evidence="4">
    <name type="scientific">Hexamita inflata</name>
    <dbReference type="NCBI Taxonomy" id="28002"/>
    <lineage>
        <taxon>Eukaryota</taxon>
        <taxon>Metamonada</taxon>
        <taxon>Diplomonadida</taxon>
        <taxon>Hexamitidae</taxon>
        <taxon>Hexamitinae</taxon>
        <taxon>Hexamita</taxon>
    </lineage>
</organism>
<evidence type="ECO:0000313" key="5">
    <source>
        <dbReference type="EMBL" id="CAL6087701.1"/>
    </source>
</evidence>
<accession>A0AA86P951</accession>
<proteinExistence type="predicted"/>
<feature type="domain" description="tRNA(Ile)-lysidine/2-thiocytidine synthase N-terminal" evidence="3">
    <location>
        <begin position="52"/>
        <end position="239"/>
    </location>
</feature>
<reference evidence="5 6" key="2">
    <citation type="submission" date="2024-07" db="EMBL/GenBank/DDBJ databases">
        <authorList>
            <person name="Akdeniz Z."/>
        </authorList>
    </citation>
    <scope>NUCLEOTIDE SEQUENCE [LARGE SCALE GENOMIC DNA]</scope>
</reference>
<name>A0AA86P951_9EUKA</name>
<dbReference type="GO" id="GO:0016740">
    <property type="term" value="F:transferase activity"/>
    <property type="evidence" value="ECO:0007669"/>
    <property type="project" value="UniProtKB-KW"/>
</dbReference>